<dbReference type="Proteomes" id="UP001189619">
    <property type="component" value="Chromosome"/>
</dbReference>
<dbReference type="EMBL" id="OY569118">
    <property type="protein sequence ID" value="CAJ1001779.1"/>
    <property type="molecule type" value="Genomic_DNA"/>
</dbReference>
<sequence length="233" mass="26659">MRPAAISQVPYRYRVDSYRAHMAQAKLSAPVEPIRGYSLHPFFAKQRQWTVEVANVLSRFYRYSTELELAARQFAPSRQRSLGNTDGAAPDVDELLRRTRQLTDRYNRLQRFWRERPDSFAPGPDDTFFRITRAAQSVLPKYGIRLQQDGSLAVDDAAFRQGVAQDYAGFEQAMQDLTQSFRQVADRLQAAPSGGYVRRTRTPTGVNAYESSLLPNLFFRHAASTGLFVNQLW</sequence>
<dbReference type="KEGG" id="bayd:BSPP4475_05560"/>
<name>A0AA48RBM6_9BACL</name>
<dbReference type="RefSeq" id="WP_171567120.1">
    <property type="nucleotide sequence ID" value="NZ_JAUSVZ010000012.1"/>
</dbReference>
<proteinExistence type="predicted"/>
<evidence type="ECO:0000313" key="2">
    <source>
        <dbReference type="Proteomes" id="UP001189619"/>
    </source>
</evidence>
<keyword evidence="2" id="KW-1185">Reference proteome</keyword>
<accession>A0AA48RBM6</accession>
<organism evidence="1 2">
    <name type="scientific">Brevibacillus aydinogluensis</name>
    <dbReference type="NCBI Taxonomy" id="927786"/>
    <lineage>
        <taxon>Bacteria</taxon>
        <taxon>Bacillati</taxon>
        <taxon>Bacillota</taxon>
        <taxon>Bacilli</taxon>
        <taxon>Bacillales</taxon>
        <taxon>Paenibacillaceae</taxon>
        <taxon>Brevibacillus</taxon>
    </lineage>
</organism>
<evidence type="ECO:0000313" key="1">
    <source>
        <dbReference type="EMBL" id="CAJ1001779.1"/>
    </source>
</evidence>
<dbReference type="AlphaFoldDB" id="A0AA48RBM6"/>
<reference evidence="1" key="1">
    <citation type="submission" date="2023-07" db="EMBL/GenBank/DDBJ databases">
        <authorList>
            <person name="Ivanov I."/>
            <person name="Teneva D."/>
            <person name="Stoikov I."/>
        </authorList>
    </citation>
    <scope>NUCLEOTIDE SEQUENCE</scope>
    <source>
        <strain evidence="1">4475</strain>
    </source>
</reference>
<protein>
    <submittedName>
        <fullName evidence="1">IcmF-C domain-containing protein</fullName>
    </submittedName>
</protein>
<gene>
    <name evidence="1" type="ORF">BSPP4475_05560</name>
</gene>